<accession>K6XUP9</accession>
<dbReference type="InterPro" id="IPR053863">
    <property type="entry name" value="Glyoxy/Ble-like_N"/>
</dbReference>
<proteinExistence type="predicted"/>
<name>K6XUP9_9ACTN</name>
<dbReference type="Gene3D" id="3.10.180.10">
    <property type="entry name" value="2,3-Dihydroxybiphenyl 1,2-Dioxygenase, domain 1"/>
    <property type="match status" value="1"/>
</dbReference>
<protein>
    <recommendedName>
        <fullName evidence="1">Glyoxalase/Bleomycin resistance-like N-terminal domain-containing protein</fullName>
    </recommendedName>
</protein>
<evidence type="ECO:0000313" key="2">
    <source>
        <dbReference type="EMBL" id="GAC02595.1"/>
    </source>
</evidence>
<evidence type="ECO:0000313" key="3">
    <source>
        <dbReference type="Proteomes" id="UP000035058"/>
    </source>
</evidence>
<feature type="domain" description="Glyoxalase/Bleomycin resistance-like N-terminal" evidence="1">
    <location>
        <begin position="4"/>
        <end position="42"/>
    </location>
</feature>
<gene>
    <name evidence="2" type="ORF">GONAM_56_00670</name>
</gene>
<evidence type="ECO:0000259" key="1">
    <source>
        <dbReference type="Pfam" id="PF22677"/>
    </source>
</evidence>
<reference evidence="2 3" key="1">
    <citation type="submission" date="2012-08" db="EMBL/GenBank/DDBJ databases">
        <title>Whole genome shotgun sequence of Gordonia namibiensis NBRC 108229.</title>
        <authorList>
            <person name="Isaki-Nakamura S."/>
            <person name="Hosoyama A."/>
            <person name="Tsuchikane K."/>
            <person name="Katsumata H."/>
            <person name="Baba S."/>
            <person name="Yamazaki S."/>
            <person name="Fujita N."/>
        </authorList>
    </citation>
    <scope>NUCLEOTIDE SEQUENCE [LARGE SCALE GENOMIC DNA]</scope>
    <source>
        <strain evidence="2 3">NBRC 108229</strain>
    </source>
</reference>
<dbReference type="SUPFAM" id="SSF54593">
    <property type="entry name" value="Glyoxalase/Bleomycin resistance protein/Dihydroxybiphenyl dioxygenase"/>
    <property type="match status" value="1"/>
</dbReference>
<dbReference type="AlphaFoldDB" id="K6XUP9"/>
<dbReference type="PANTHER" id="PTHR36503:SF2">
    <property type="entry name" value="BLR2408 PROTEIN"/>
    <property type="match status" value="1"/>
</dbReference>
<keyword evidence="3" id="KW-1185">Reference proteome</keyword>
<dbReference type="PANTHER" id="PTHR36503">
    <property type="entry name" value="BLR2520 PROTEIN"/>
    <property type="match status" value="1"/>
</dbReference>
<comment type="caution">
    <text evidence="2">The sequence shown here is derived from an EMBL/GenBank/DDBJ whole genome shotgun (WGS) entry which is preliminary data.</text>
</comment>
<organism evidence="2 3">
    <name type="scientific">Gordonia namibiensis NBRC 108229</name>
    <dbReference type="NCBI Taxonomy" id="1208314"/>
    <lineage>
        <taxon>Bacteria</taxon>
        <taxon>Bacillati</taxon>
        <taxon>Actinomycetota</taxon>
        <taxon>Actinomycetes</taxon>
        <taxon>Mycobacteriales</taxon>
        <taxon>Gordoniaceae</taxon>
        <taxon>Gordonia</taxon>
    </lineage>
</organism>
<dbReference type="RefSeq" id="WP_006868727.1">
    <property type="nucleotide sequence ID" value="NZ_BAHE01000056.1"/>
</dbReference>
<dbReference type="Pfam" id="PF22677">
    <property type="entry name" value="Ble-like_N"/>
    <property type="match status" value="1"/>
</dbReference>
<dbReference type="Proteomes" id="UP000035058">
    <property type="component" value="Unassembled WGS sequence"/>
</dbReference>
<dbReference type="InterPro" id="IPR029068">
    <property type="entry name" value="Glyas_Bleomycin-R_OHBP_Dase"/>
</dbReference>
<sequence>MASILFVNLPVADVVRSRRFFGALGFRFDEMFCDPATVCMPINDAAMVILMQRRRFEGFAAGRIAEPARGREALVSFSADSREHANHLVSAALSAGGTPLREPEDFGFMYCCSFCDPDDHAWEVVWMDPSQLPQNSEEG</sequence>
<dbReference type="EMBL" id="BAHE01000056">
    <property type="protein sequence ID" value="GAC02595.1"/>
    <property type="molecule type" value="Genomic_DNA"/>
</dbReference>